<dbReference type="AlphaFoldDB" id="A0A0E9PGH3"/>
<sequence length="60" mass="6056">MLSSGSRMFGSALQSLAPGPPGPLCLAAGTKNSTAMATGVSFSLCDPFTCCSEVKVVLFL</sequence>
<accession>A0A0E9PGH3</accession>
<dbReference type="EMBL" id="GBXM01105230">
    <property type="protein sequence ID" value="JAH03347.1"/>
    <property type="molecule type" value="Transcribed_RNA"/>
</dbReference>
<reference evidence="1" key="2">
    <citation type="journal article" date="2015" name="Fish Shellfish Immunol.">
        <title>Early steps in the European eel (Anguilla anguilla)-Vibrio vulnificus interaction in the gills: Role of the RtxA13 toxin.</title>
        <authorList>
            <person name="Callol A."/>
            <person name="Pajuelo D."/>
            <person name="Ebbesson L."/>
            <person name="Teles M."/>
            <person name="MacKenzie S."/>
            <person name="Amaro C."/>
        </authorList>
    </citation>
    <scope>NUCLEOTIDE SEQUENCE</scope>
</reference>
<name>A0A0E9PGH3_ANGAN</name>
<evidence type="ECO:0000313" key="1">
    <source>
        <dbReference type="EMBL" id="JAH03347.1"/>
    </source>
</evidence>
<proteinExistence type="predicted"/>
<reference evidence="1" key="1">
    <citation type="submission" date="2014-11" db="EMBL/GenBank/DDBJ databases">
        <authorList>
            <person name="Amaro Gonzalez C."/>
        </authorList>
    </citation>
    <scope>NUCLEOTIDE SEQUENCE</scope>
</reference>
<organism evidence="1">
    <name type="scientific">Anguilla anguilla</name>
    <name type="common">European freshwater eel</name>
    <name type="synonym">Muraena anguilla</name>
    <dbReference type="NCBI Taxonomy" id="7936"/>
    <lineage>
        <taxon>Eukaryota</taxon>
        <taxon>Metazoa</taxon>
        <taxon>Chordata</taxon>
        <taxon>Craniata</taxon>
        <taxon>Vertebrata</taxon>
        <taxon>Euteleostomi</taxon>
        <taxon>Actinopterygii</taxon>
        <taxon>Neopterygii</taxon>
        <taxon>Teleostei</taxon>
        <taxon>Anguilliformes</taxon>
        <taxon>Anguillidae</taxon>
        <taxon>Anguilla</taxon>
    </lineage>
</organism>
<protein>
    <submittedName>
        <fullName evidence="1">Uncharacterized protein</fullName>
    </submittedName>
</protein>